<feature type="compositionally biased region" description="Pro residues" evidence="3">
    <location>
        <begin position="792"/>
        <end position="801"/>
    </location>
</feature>
<feature type="compositionally biased region" description="Low complexity" evidence="3">
    <location>
        <begin position="814"/>
        <end position="829"/>
    </location>
</feature>
<feature type="region of interest" description="Disordered" evidence="3">
    <location>
        <begin position="784"/>
        <end position="863"/>
    </location>
</feature>
<comment type="caution">
    <text evidence="5">The sequence shown here is derived from an EMBL/GenBank/DDBJ whole genome shotgun (WGS) entry which is preliminary data.</text>
</comment>
<dbReference type="PANTHER" id="PTHR22872:SF9">
    <property type="entry name" value="X-LINKED RETINITIS PIGMENTOSA GTPASE REGULATOR"/>
    <property type="match status" value="1"/>
</dbReference>
<evidence type="ECO:0000256" key="2">
    <source>
        <dbReference type="PROSITE-ProRule" id="PRU00235"/>
    </source>
</evidence>
<keyword evidence="1" id="KW-0677">Repeat</keyword>
<dbReference type="InterPro" id="IPR000408">
    <property type="entry name" value="Reg_chr_condens"/>
</dbReference>
<evidence type="ECO:0000256" key="3">
    <source>
        <dbReference type="SAM" id="MobiDB-lite"/>
    </source>
</evidence>
<feature type="region of interest" description="Disordered" evidence="3">
    <location>
        <begin position="899"/>
        <end position="921"/>
    </location>
</feature>
<dbReference type="PANTHER" id="PTHR22872">
    <property type="entry name" value="BTK-BINDING PROTEIN-RELATED"/>
    <property type="match status" value="1"/>
</dbReference>
<dbReference type="InterPro" id="IPR009091">
    <property type="entry name" value="RCC1/BLIP-II"/>
</dbReference>
<reference evidence="5" key="1">
    <citation type="submission" date="2023-01" db="EMBL/GenBank/DDBJ databases">
        <title>Metagenome sequencing of chrysophaentin producing Chrysophaeum taylorii.</title>
        <authorList>
            <person name="Davison J."/>
            <person name="Bewley C."/>
        </authorList>
    </citation>
    <scope>NUCLEOTIDE SEQUENCE</scope>
    <source>
        <strain evidence="5">NIES-1699</strain>
    </source>
</reference>
<organism evidence="5 6">
    <name type="scientific">Chrysophaeum taylorii</name>
    <dbReference type="NCBI Taxonomy" id="2483200"/>
    <lineage>
        <taxon>Eukaryota</taxon>
        <taxon>Sar</taxon>
        <taxon>Stramenopiles</taxon>
        <taxon>Ochrophyta</taxon>
        <taxon>Pelagophyceae</taxon>
        <taxon>Pelagomonadales</taxon>
        <taxon>Pelagomonadaceae</taxon>
        <taxon>Chrysophaeum</taxon>
    </lineage>
</organism>
<feature type="domain" description="RCC1-like" evidence="4">
    <location>
        <begin position="224"/>
        <end position="563"/>
    </location>
</feature>
<evidence type="ECO:0000313" key="5">
    <source>
        <dbReference type="EMBL" id="KAJ8605836.1"/>
    </source>
</evidence>
<feature type="repeat" description="RCC1" evidence="2">
    <location>
        <begin position="303"/>
        <end position="354"/>
    </location>
</feature>
<evidence type="ECO:0000256" key="1">
    <source>
        <dbReference type="ARBA" id="ARBA00022737"/>
    </source>
</evidence>
<feature type="repeat" description="RCC1" evidence="2">
    <location>
        <begin position="412"/>
        <end position="469"/>
    </location>
</feature>
<protein>
    <recommendedName>
        <fullName evidence="4">RCC1-like domain-containing protein</fullName>
    </recommendedName>
</protein>
<evidence type="ECO:0000259" key="4">
    <source>
        <dbReference type="Pfam" id="PF25390"/>
    </source>
</evidence>
<feature type="compositionally biased region" description="Basic residues" evidence="3">
    <location>
        <begin position="804"/>
        <end position="813"/>
    </location>
</feature>
<feature type="repeat" description="RCC1" evidence="2">
    <location>
        <begin position="244"/>
        <end position="302"/>
    </location>
</feature>
<dbReference type="PRINTS" id="PR00633">
    <property type="entry name" value="RCCNDNSATION"/>
</dbReference>
<dbReference type="InterPro" id="IPR051625">
    <property type="entry name" value="Signaling_Regulatory_Domain"/>
</dbReference>
<dbReference type="PROSITE" id="PS50012">
    <property type="entry name" value="RCC1_3"/>
    <property type="match status" value="5"/>
</dbReference>
<sequence length="921" mass="101151">MDLPQVAALKVRSSAGRRFVMRKREETPQDLVRLIPHRGERMSVTADVCEWYAVALTRPRAVRVNICLNDSLLVSPRSLQFTEESWDVPQHVRVRARPAFDELRCNDEKVARLYHYADTYTIPISVRVFRATGPSVLVGPYWAQLELPRRPSESFERVLRENGVETAAAAGVAEEDVAPPQTFIMSSSSQTSYVSEGSEIWSDEDAYAAKLRHRHDDKCGRGERDEVVAMAGGSRYSLFCCYDGKVYGYGENDKGQLGVGDTRVREKPTAAIFGADAALFSDRVVVRAVACGSEHSAALSTSGGCYAWGDNSHGQLGLGDTKNRAKPERVKNLDRVFAASVGCGTFHSMVAGREAEEWVVYAWGRGLNGALGIEGPPEKKNELVPVEVGSLRGLETEQISCGHFHSAVIANGALYTCGLSDSGQLGRDGVPSCSFGRVSLPKRTRLLSHEPRAVRVACGGQHTLVLSSTREIFAFGNNSLGQLGVGDFRARRKPTRVDVLGARSACGIAASHACSAAWTERGLAYLWGDAAAASAASSRPGQPCPALVPRLSYARTRGVAFGASQPLALADLGLNEARDLETRARSFYVSTRLHFRTMATTKITRAWARGAKLFKLVNFVDRAVLENRRIQTKLVAARRSAKLEAVLRGGDPSRSAARKARLAARVSLSDRDLVDGQLRLHWHLASRRRGAYKPFHVSSKPNALRTAMPYLLNFLGLAAAKSLRRANSILRAAFDFDLLNHLLLDLRRPSSSSSSRGGGGWFGETSLETARLYAKYYRRRREESFVFDKPRPPPPQGPPLPTQKQRRRRRKKPPTLSTTTRLLTARPTSDAPPPPPKKEKGRKKKPPPPPPKRAACRPSNRKAVFAPVRRRGALSADALSEVLDHVSRVRQIVETHPIQHPIQSIHSERRAPHLVAEGPTG</sequence>
<dbReference type="Gene3D" id="2.130.10.30">
    <property type="entry name" value="Regulator of chromosome condensation 1/beta-lactamase-inhibitor protein II"/>
    <property type="match status" value="2"/>
</dbReference>
<dbReference type="SUPFAM" id="SSF50985">
    <property type="entry name" value="RCC1/BLIP-II"/>
    <property type="match status" value="1"/>
</dbReference>
<accession>A0AAD7UID9</accession>
<dbReference type="EMBL" id="JAQMWT010000309">
    <property type="protein sequence ID" value="KAJ8605836.1"/>
    <property type="molecule type" value="Genomic_DNA"/>
</dbReference>
<name>A0AAD7UID9_9STRA</name>
<dbReference type="Proteomes" id="UP001230188">
    <property type="component" value="Unassembled WGS sequence"/>
</dbReference>
<dbReference type="AlphaFoldDB" id="A0AAD7UID9"/>
<gene>
    <name evidence="5" type="ORF">CTAYLR_000611</name>
</gene>
<dbReference type="Pfam" id="PF25390">
    <property type="entry name" value="WD40_RLD"/>
    <property type="match status" value="1"/>
</dbReference>
<feature type="repeat" description="RCC1" evidence="2">
    <location>
        <begin position="358"/>
        <end position="412"/>
    </location>
</feature>
<proteinExistence type="predicted"/>
<dbReference type="PROSITE" id="PS00626">
    <property type="entry name" value="RCC1_2"/>
    <property type="match status" value="2"/>
</dbReference>
<feature type="repeat" description="RCC1" evidence="2">
    <location>
        <begin position="470"/>
        <end position="521"/>
    </location>
</feature>
<keyword evidence="6" id="KW-1185">Reference proteome</keyword>
<evidence type="ECO:0000313" key="6">
    <source>
        <dbReference type="Proteomes" id="UP001230188"/>
    </source>
</evidence>
<dbReference type="InterPro" id="IPR058923">
    <property type="entry name" value="RCC1-like_dom"/>
</dbReference>